<dbReference type="GO" id="GO:0035014">
    <property type="term" value="F:phosphatidylinositol 3-kinase regulator activity"/>
    <property type="evidence" value="ECO:0000318"/>
    <property type="project" value="GO_Central"/>
</dbReference>
<comment type="similarity">
    <text evidence="3">Belongs to the WD repeat WDR91 family.</text>
</comment>
<dbReference type="STRING" id="164328.H3HBR7"/>
<dbReference type="EMBL" id="DS566014">
    <property type="status" value="NOT_ANNOTATED_CDS"/>
    <property type="molecule type" value="Genomic_DNA"/>
</dbReference>
<dbReference type="InterPro" id="IPR029488">
    <property type="entry name" value="Hmw/CFAP97"/>
</dbReference>
<feature type="region of interest" description="Disordered" evidence="6">
    <location>
        <begin position="547"/>
        <end position="567"/>
    </location>
</feature>
<dbReference type="Gene3D" id="2.130.10.10">
    <property type="entry name" value="YVTN repeat-like/Quinoprotein amine dehydrogenase"/>
    <property type="match status" value="1"/>
</dbReference>
<accession>H3HBR7</accession>
<dbReference type="InterPro" id="IPR015943">
    <property type="entry name" value="WD40/YVTN_repeat-like_dom_sf"/>
</dbReference>
<dbReference type="InterPro" id="IPR006594">
    <property type="entry name" value="LisH"/>
</dbReference>
<dbReference type="GO" id="GO:0045022">
    <property type="term" value="P:early endosome to late endosome transport"/>
    <property type="evidence" value="ECO:0000318"/>
    <property type="project" value="GO_Central"/>
</dbReference>
<dbReference type="InterPro" id="IPR056327">
    <property type="entry name" value="ARMC9_CTLH-like_dom"/>
</dbReference>
<organism evidence="8 9">
    <name type="scientific">Phytophthora ramorum</name>
    <name type="common">Sudden oak death agent</name>
    <dbReference type="NCBI Taxonomy" id="164328"/>
    <lineage>
        <taxon>Eukaryota</taxon>
        <taxon>Sar</taxon>
        <taxon>Stramenopiles</taxon>
        <taxon>Oomycota</taxon>
        <taxon>Peronosporomycetes</taxon>
        <taxon>Peronosporales</taxon>
        <taxon>Peronosporaceae</taxon>
        <taxon>Phytophthora</taxon>
    </lineage>
</organism>
<dbReference type="Pfam" id="PF23138">
    <property type="entry name" value="CTLH_Armc9"/>
    <property type="match status" value="1"/>
</dbReference>
<dbReference type="GO" id="GO:0051898">
    <property type="term" value="P:negative regulation of phosphatidylinositol 3-kinase/protein kinase B signal transduction"/>
    <property type="evidence" value="ECO:0007669"/>
    <property type="project" value="InterPro"/>
</dbReference>
<evidence type="ECO:0000313" key="8">
    <source>
        <dbReference type="EnsemblProtists" id="Phyra94434"/>
    </source>
</evidence>
<dbReference type="Pfam" id="PF13879">
    <property type="entry name" value="Hmw_CFAP97"/>
    <property type="match status" value="1"/>
</dbReference>
<dbReference type="AlphaFoldDB" id="H3HBR7"/>
<dbReference type="eggNOG" id="KOG1333">
    <property type="taxonomic scope" value="Eukaryota"/>
</dbReference>
<dbReference type="GO" id="GO:0031902">
    <property type="term" value="C:late endosome membrane"/>
    <property type="evidence" value="ECO:0000318"/>
    <property type="project" value="GO_Central"/>
</dbReference>
<dbReference type="VEuPathDB" id="FungiDB:KRP22_14128"/>
<comment type="similarity">
    <text evidence="4">Belongs to the CFAP97 family.</text>
</comment>
<dbReference type="HOGENOM" id="CLU_329975_0_0_1"/>
<dbReference type="EnsemblProtists" id="Phyra94434">
    <property type="protein sequence ID" value="Phyra94434"/>
    <property type="gene ID" value="Phyra94434"/>
</dbReference>
<feature type="compositionally biased region" description="Acidic residues" evidence="6">
    <location>
        <begin position="299"/>
        <end position="316"/>
    </location>
</feature>
<evidence type="ECO:0000256" key="2">
    <source>
        <dbReference type="ARBA" id="ARBA00004603"/>
    </source>
</evidence>
<evidence type="ECO:0000256" key="6">
    <source>
        <dbReference type="SAM" id="MobiDB-lite"/>
    </source>
</evidence>
<feature type="domain" description="ARMC9 CTLH-like" evidence="7">
    <location>
        <begin position="47"/>
        <end position="179"/>
    </location>
</feature>
<dbReference type="Proteomes" id="UP000005238">
    <property type="component" value="Unassembled WGS sequence"/>
</dbReference>
<dbReference type="PANTHER" id="PTHR13083">
    <property type="entry name" value="WD REPEAT-CONTAINING PROTEIN 91"/>
    <property type="match status" value="1"/>
</dbReference>
<evidence type="ECO:0000256" key="1">
    <source>
        <dbReference type="ARBA" id="ARBA00004412"/>
    </source>
</evidence>
<dbReference type="InParanoid" id="H3HBR7"/>
<dbReference type="InterPro" id="IPR039724">
    <property type="entry name" value="WDR91"/>
</dbReference>
<evidence type="ECO:0000256" key="5">
    <source>
        <dbReference type="ARBA" id="ARBA00022753"/>
    </source>
</evidence>
<evidence type="ECO:0000256" key="3">
    <source>
        <dbReference type="ARBA" id="ARBA00006128"/>
    </source>
</evidence>
<dbReference type="GO" id="GO:0031901">
    <property type="term" value="C:early endosome membrane"/>
    <property type="evidence" value="ECO:0000318"/>
    <property type="project" value="GO_Central"/>
</dbReference>
<evidence type="ECO:0000313" key="9">
    <source>
        <dbReference type="Proteomes" id="UP000005238"/>
    </source>
</evidence>
<dbReference type="PROSITE" id="PS50896">
    <property type="entry name" value="LISH"/>
    <property type="match status" value="1"/>
</dbReference>
<dbReference type="SUPFAM" id="SSF50978">
    <property type="entry name" value="WD40 repeat-like"/>
    <property type="match status" value="1"/>
</dbReference>
<dbReference type="VEuPathDB" id="FungiDB:KRP22_14127"/>
<dbReference type="InterPro" id="IPR036322">
    <property type="entry name" value="WD40_repeat_dom_sf"/>
</dbReference>
<comment type="subcellular location">
    <subcellularLocation>
        <location evidence="1">Early endosome</location>
    </subcellularLocation>
    <subcellularLocation>
        <location evidence="2">Late endosome</location>
    </subcellularLocation>
</comment>
<dbReference type="OMA" id="WSRWFIL"/>
<sequence length="814" mass="91939">MEPPSLLPHVDELVMEYLLFRGFTKSFQVFSAERKRDRTRGFDVEQIISQLLVSVQTYQIETVLETWKFLTARFFNHLDASYASTLQQLETSLLRLYVINAVKTGHREKAAEFFQLHADKLNASVAAQGGAGPDSWSRWFILPYIEHPESDAYFQVFFGQPWLEAFVTSFRNFLSLVFRSLPMPKLLAFQLARLEEPTLKLRLKVSQSEATRLRLYNGEATTKIKKLEEAGRQLHSILRMMVQHSFMEHFSASNPSYMREIGELFGISSESLHAEPAPIDPRDIPRVAEVYLPVDELSGDEILGQDDEEDEVDEEALGASSDGALAESALSDQPSWSTSAADKLSGDVRASLIREFNMLNDWEPTKPAMTFLAIAKLGNAHIDIWSANPVALSPLSTIKLPASLTSLDWLGPGTNKQLLACTLEDGAVMLWNTDGDEIITCPSHEENSHAQQLMSLASRDGRVDTTIRFLAGGEYFVVADSAALQIFKLGEKCAISKFIPNQSSISDVDWHPTLPVKLAFDNRLCYERDVIRQQALHQRKLEQVVPTSHSPSRVYLDSNAPIPQPHLGTNAKRQQIERDRQLDIYNQNQRLANKMDQIMNRQDNIVLAASSSSTRARLPQRHLTKTANESLMPRTPLLDCHLSPEYAMGRGDACKKPSLVNQAVQKRKQNAIDQENRRLKERLAHLKPYYNTKKWDGEWQEHAHKFGHLRQDGTVGYLLPSPKTPLKRANASRARRLNGVQGQCPNAKEEGTRDEDDCEIEYEEDCPQLRELSPCLLLEATTRQGVEVTVEELQIELTRSGMAELGDSRRYSNG</sequence>
<dbReference type="VEuPathDB" id="FungiDB:KRP23_11794"/>
<evidence type="ECO:0000259" key="7">
    <source>
        <dbReference type="Pfam" id="PF23138"/>
    </source>
</evidence>
<feature type="compositionally biased region" description="Polar residues" evidence="6">
    <location>
        <begin position="330"/>
        <end position="340"/>
    </location>
</feature>
<reference evidence="9" key="1">
    <citation type="journal article" date="2006" name="Science">
        <title>Phytophthora genome sequences uncover evolutionary origins and mechanisms of pathogenesis.</title>
        <authorList>
            <person name="Tyler B.M."/>
            <person name="Tripathy S."/>
            <person name="Zhang X."/>
            <person name="Dehal P."/>
            <person name="Jiang R.H."/>
            <person name="Aerts A."/>
            <person name="Arredondo F.D."/>
            <person name="Baxter L."/>
            <person name="Bensasson D."/>
            <person name="Beynon J.L."/>
            <person name="Chapman J."/>
            <person name="Damasceno C.M."/>
            <person name="Dorrance A.E."/>
            <person name="Dou D."/>
            <person name="Dickerman A.W."/>
            <person name="Dubchak I.L."/>
            <person name="Garbelotto M."/>
            <person name="Gijzen M."/>
            <person name="Gordon S.G."/>
            <person name="Govers F."/>
            <person name="Grunwald N.J."/>
            <person name="Huang W."/>
            <person name="Ivors K.L."/>
            <person name="Jones R.W."/>
            <person name="Kamoun S."/>
            <person name="Krampis K."/>
            <person name="Lamour K.H."/>
            <person name="Lee M.K."/>
            <person name="McDonald W.H."/>
            <person name="Medina M."/>
            <person name="Meijer H.J."/>
            <person name="Nordberg E.K."/>
            <person name="Maclean D.J."/>
            <person name="Ospina-Giraldo M.D."/>
            <person name="Morris P.F."/>
            <person name="Phuntumart V."/>
            <person name="Putnam N.H."/>
            <person name="Rash S."/>
            <person name="Rose J.K."/>
            <person name="Sakihama Y."/>
            <person name="Salamov A.A."/>
            <person name="Savidor A."/>
            <person name="Scheuring C.F."/>
            <person name="Smith B.M."/>
            <person name="Sobral B.W."/>
            <person name="Terry A."/>
            <person name="Torto-Alalibo T.A."/>
            <person name="Win J."/>
            <person name="Xu Z."/>
            <person name="Zhang H."/>
            <person name="Grigoriev I.V."/>
            <person name="Rokhsar D.S."/>
            <person name="Boore J.L."/>
        </authorList>
    </citation>
    <scope>NUCLEOTIDE SEQUENCE [LARGE SCALE GENOMIC DNA]</scope>
    <source>
        <strain evidence="9">Pr102</strain>
    </source>
</reference>
<keyword evidence="9" id="KW-1185">Reference proteome</keyword>
<feature type="region of interest" description="Disordered" evidence="6">
    <location>
        <begin position="299"/>
        <end position="340"/>
    </location>
</feature>
<name>H3HBR7_PHYRM</name>
<protein>
    <recommendedName>
        <fullName evidence="7">ARMC9 CTLH-like domain-containing protein</fullName>
    </recommendedName>
</protein>
<dbReference type="VEuPathDB" id="FungiDB:KRP23_11793"/>
<reference evidence="8" key="2">
    <citation type="submission" date="2015-06" db="UniProtKB">
        <authorList>
            <consortium name="EnsemblProtists"/>
        </authorList>
    </citation>
    <scope>IDENTIFICATION</scope>
    <source>
        <strain evidence="8">Pr102</strain>
    </source>
</reference>
<keyword evidence="5" id="KW-0967">Endosome</keyword>
<dbReference type="GO" id="GO:0141039">
    <property type="term" value="F:phosphatidylinositol 3-kinase inhibitor activity"/>
    <property type="evidence" value="ECO:0007669"/>
    <property type="project" value="InterPro"/>
</dbReference>
<evidence type="ECO:0000256" key="4">
    <source>
        <dbReference type="ARBA" id="ARBA00008315"/>
    </source>
</evidence>
<proteinExistence type="inferred from homology"/>
<dbReference type="PANTHER" id="PTHR13083:SF3">
    <property type="entry name" value="WD REPEAT-CONTAINING PROTEIN 91"/>
    <property type="match status" value="1"/>
</dbReference>